<organism evidence="1 2">
    <name type="scientific">Actinoalloteichus fjordicus</name>
    <dbReference type="NCBI Taxonomy" id="1612552"/>
    <lineage>
        <taxon>Bacteria</taxon>
        <taxon>Bacillati</taxon>
        <taxon>Actinomycetota</taxon>
        <taxon>Actinomycetes</taxon>
        <taxon>Pseudonocardiales</taxon>
        <taxon>Pseudonocardiaceae</taxon>
        <taxon>Actinoalloteichus</taxon>
    </lineage>
</organism>
<keyword evidence="2" id="KW-1185">Reference proteome</keyword>
<dbReference type="AlphaFoldDB" id="A0AAC9PR49"/>
<accession>A0AAC9PR49</accession>
<protein>
    <submittedName>
        <fullName evidence="1">Uncharacterized protein</fullName>
    </submittedName>
</protein>
<dbReference type="Proteomes" id="UP000185511">
    <property type="component" value="Chromosome"/>
</dbReference>
<dbReference type="RefSeq" id="WP_157434062.1">
    <property type="nucleotide sequence ID" value="NZ_CP016076.1"/>
</dbReference>
<evidence type="ECO:0000313" key="2">
    <source>
        <dbReference type="Proteomes" id="UP000185511"/>
    </source>
</evidence>
<dbReference type="EMBL" id="CP016076">
    <property type="protein sequence ID" value="APU13733.1"/>
    <property type="molecule type" value="Genomic_DNA"/>
</dbReference>
<evidence type="ECO:0000313" key="1">
    <source>
        <dbReference type="EMBL" id="APU13733.1"/>
    </source>
</evidence>
<proteinExistence type="predicted"/>
<name>A0AAC9PR49_9PSEU</name>
<gene>
    <name evidence="1" type="ORF">UA74_08335</name>
</gene>
<reference evidence="2" key="1">
    <citation type="submission" date="2016-06" db="EMBL/GenBank/DDBJ databases">
        <title>Complete genome sequence of Actinoalloteichus fjordicus DSM 46855 (=ADI127-17), type strain of the new species Actinoalloteichus fjordicus.</title>
        <authorList>
            <person name="Ruckert C."/>
            <person name="Nouioui I."/>
            <person name="Willmese J."/>
            <person name="van Wezel G."/>
            <person name="Klenk H.-P."/>
            <person name="Kalinowski J."/>
            <person name="Zotchev S.B."/>
        </authorList>
    </citation>
    <scope>NUCLEOTIDE SEQUENCE [LARGE SCALE GENOMIC DNA]</scope>
    <source>
        <strain evidence="2">ADI127-7</strain>
    </source>
</reference>
<dbReference type="KEGG" id="acad:UA74_08335"/>
<sequence length="240" mass="25295">MLTAVLLTASCGLFGSGPQACGCALPPDDSEVIPTVQRFAQALAEDDSAAVRELLSPDAQAPAADEQARWTALTDPAARWIVVSDHAMSYDAETAWLVLGTLPGGPWVTAVVHDRATGDPGTVDPSRQAGTPAEILHAGSAPVVVHPDDDGSGIVLLVDGDGRLAPLEPLSSHPPRHLVEQAKLDHEQGEDAAEEWERPELRERKWIHTGEPLARGDYTVIAITSLADGWSTGASTLTID</sequence>